<dbReference type="AlphaFoldDB" id="A0A0F9WB82"/>
<dbReference type="EMBL" id="LAZR01000310">
    <property type="protein sequence ID" value="KKN75408.1"/>
    <property type="molecule type" value="Genomic_DNA"/>
</dbReference>
<comment type="caution">
    <text evidence="1">The sequence shown here is derived from an EMBL/GenBank/DDBJ whole genome shotgun (WGS) entry which is preliminary data.</text>
</comment>
<protein>
    <submittedName>
        <fullName evidence="1">Uncharacterized protein</fullName>
    </submittedName>
</protein>
<proteinExistence type="predicted"/>
<accession>A0A0F9WB82</accession>
<gene>
    <name evidence="1" type="ORF">LCGC14_0380290</name>
</gene>
<sequence>MATVFGLNHLGATFQVKLTDCLDDSDVDTTDITSQFIVFYKPDGTNFEKAATLIADPENPSQALTITNIVGNGVDGIVTVTVAATNLLAEGELITITGTTNFNATRKPVKIVSATTFTYDLGSPGSVSAESSGTATTPGEFLLNYQNTNPESTILDIIGKWEFAGRVVLSNSDEFATSERFVFWVS</sequence>
<evidence type="ECO:0000313" key="1">
    <source>
        <dbReference type="EMBL" id="KKN75408.1"/>
    </source>
</evidence>
<reference evidence="1" key="1">
    <citation type="journal article" date="2015" name="Nature">
        <title>Complex archaea that bridge the gap between prokaryotes and eukaryotes.</title>
        <authorList>
            <person name="Spang A."/>
            <person name="Saw J.H."/>
            <person name="Jorgensen S.L."/>
            <person name="Zaremba-Niedzwiedzka K."/>
            <person name="Martijn J."/>
            <person name="Lind A.E."/>
            <person name="van Eijk R."/>
            <person name="Schleper C."/>
            <person name="Guy L."/>
            <person name="Ettema T.J."/>
        </authorList>
    </citation>
    <scope>NUCLEOTIDE SEQUENCE</scope>
</reference>
<organism evidence="1">
    <name type="scientific">marine sediment metagenome</name>
    <dbReference type="NCBI Taxonomy" id="412755"/>
    <lineage>
        <taxon>unclassified sequences</taxon>
        <taxon>metagenomes</taxon>
        <taxon>ecological metagenomes</taxon>
    </lineage>
</organism>
<name>A0A0F9WB82_9ZZZZ</name>